<evidence type="ECO:0000256" key="1">
    <source>
        <dbReference type="SAM" id="Coils"/>
    </source>
</evidence>
<organism evidence="2 3">
    <name type="scientific">Tritrichomonas foetus</name>
    <dbReference type="NCBI Taxonomy" id="1144522"/>
    <lineage>
        <taxon>Eukaryota</taxon>
        <taxon>Metamonada</taxon>
        <taxon>Parabasalia</taxon>
        <taxon>Tritrichomonadida</taxon>
        <taxon>Tritrichomonadidae</taxon>
        <taxon>Tritrichomonas</taxon>
    </lineage>
</organism>
<dbReference type="VEuPathDB" id="TrichDB:TRFO_02709"/>
<evidence type="ECO:0000313" key="2">
    <source>
        <dbReference type="EMBL" id="OHT16446.1"/>
    </source>
</evidence>
<protein>
    <recommendedName>
        <fullName evidence="4">VPS9 domain-containing protein</fullName>
    </recommendedName>
</protein>
<proteinExistence type="predicted"/>
<name>A0A1J4L3B7_9EUKA</name>
<gene>
    <name evidence="2" type="ORF">TRFO_02709</name>
</gene>
<reference evidence="2" key="1">
    <citation type="submission" date="2016-10" db="EMBL/GenBank/DDBJ databases">
        <authorList>
            <person name="Benchimol M."/>
            <person name="Almeida L.G."/>
            <person name="Vasconcelos A.T."/>
            <person name="Perreira-Neves A."/>
            <person name="Rosa I.A."/>
            <person name="Tasca T."/>
            <person name="Bogo M.R."/>
            <person name="de Souza W."/>
        </authorList>
    </citation>
    <scope>NUCLEOTIDE SEQUENCE [LARGE SCALE GENOMIC DNA]</scope>
    <source>
        <strain evidence="2">K</strain>
    </source>
</reference>
<dbReference type="AlphaFoldDB" id="A0A1J4L3B7"/>
<dbReference type="RefSeq" id="XP_068369582.1">
    <property type="nucleotide sequence ID" value="XM_068490856.1"/>
</dbReference>
<accession>A0A1J4L3B7</accession>
<dbReference type="EMBL" id="MLAK01000111">
    <property type="protein sequence ID" value="OHT16446.1"/>
    <property type="molecule type" value="Genomic_DNA"/>
</dbReference>
<sequence>MISPKQIIPRRNSMDSYKTVDSRGHLKITTDSPISPSPLAPMKVSNKKCVIDPSAYVSLFPIIPIPTEEWMKSHIKACSDHVAKSLISVQKIIEETVQKRQTLQNSVTELIKKNQELLEQRLTYKGRGLKENRSMFYLICRLYTLKIKFISLSLIDIEKKILHFGEMRKYLSVKRDFSLYLVSVNIRGFSNAIPNNFKKIKEMQQNISLFENYICLPKFIPPPEELKEQLIYPTSSTAPLFTQLEKNIEKTTYENFLNLLNEFHSMTNENDELKILIDLAFSYAWRATNYPFLPESIASFDLPSFQKVRTSLFLAPNIPEKYEKMHICELVESDWPYKPVVDHLMTSFFLINPIDIALVFFEAMGVAGRCVTEVCGEAVEIDFDTIFPLMLVCVLVSGILNEPKLIHYVANLGLLYKEDSTCQLGASYAEAIIKHLSSLDEQELLKETEELDKKEKLQNEPTNETSNI</sequence>
<dbReference type="OrthoDB" id="10534853at2759"/>
<evidence type="ECO:0000313" key="3">
    <source>
        <dbReference type="Proteomes" id="UP000179807"/>
    </source>
</evidence>
<comment type="caution">
    <text evidence="2">The sequence shown here is derived from an EMBL/GenBank/DDBJ whole genome shotgun (WGS) entry which is preliminary data.</text>
</comment>
<evidence type="ECO:0008006" key="4">
    <source>
        <dbReference type="Google" id="ProtNLM"/>
    </source>
</evidence>
<dbReference type="GeneID" id="94825560"/>
<keyword evidence="3" id="KW-1185">Reference proteome</keyword>
<keyword evidence="1" id="KW-0175">Coiled coil</keyword>
<dbReference type="Proteomes" id="UP000179807">
    <property type="component" value="Unassembled WGS sequence"/>
</dbReference>
<feature type="coiled-coil region" evidence="1">
    <location>
        <begin position="93"/>
        <end position="120"/>
    </location>
</feature>